<dbReference type="Gene3D" id="2.60.40.1090">
    <property type="entry name" value="Fimbrial-type adhesion domain"/>
    <property type="match status" value="1"/>
</dbReference>
<dbReference type="InterPro" id="IPR036937">
    <property type="entry name" value="Adhesion_dom_fimbrial_sf"/>
</dbReference>
<protein>
    <recommendedName>
        <fullName evidence="4">Fimbrial protein</fullName>
    </recommendedName>
</protein>
<dbReference type="Proteomes" id="UP000624159">
    <property type="component" value="Unassembled WGS sequence"/>
</dbReference>
<evidence type="ECO:0000256" key="1">
    <source>
        <dbReference type="SAM" id="SignalP"/>
    </source>
</evidence>
<evidence type="ECO:0008006" key="4">
    <source>
        <dbReference type="Google" id="ProtNLM"/>
    </source>
</evidence>
<accession>A0ABS0MD58</accession>
<reference evidence="2 3" key="1">
    <citation type="submission" date="2020-11" db="EMBL/GenBank/DDBJ databases">
        <title>Enhanced detection system for hospital associated transmission using whole genome sequencing surveillance.</title>
        <authorList>
            <person name="Harrison L.H."/>
            <person name="Van Tyne D."/>
            <person name="Marsh J.W."/>
            <person name="Griffith M.P."/>
            <person name="Snyder D.J."/>
            <person name="Cooper V.S."/>
            <person name="Mustapha M."/>
        </authorList>
    </citation>
    <scope>NUCLEOTIDE SEQUENCE [LARGE SCALE GENOMIC DNA]</scope>
    <source>
        <strain evidence="2 3">SER00230</strain>
    </source>
</reference>
<evidence type="ECO:0000313" key="3">
    <source>
        <dbReference type="Proteomes" id="UP000624159"/>
    </source>
</evidence>
<keyword evidence="3" id="KW-1185">Reference proteome</keyword>
<gene>
    <name evidence="2" type="ORF">I5U13_11610</name>
</gene>
<dbReference type="RefSeq" id="WP_197664000.1">
    <property type="nucleotide sequence ID" value="NZ_JADULK010000005.1"/>
</dbReference>
<dbReference type="PROSITE" id="PS51257">
    <property type="entry name" value="PROKAR_LIPOPROTEIN"/>
    <property type="match status" value="1"/>
</dbReference>
<comment type="caution">
    <text evidence="2">The sequence shown here is derived from an EMBL/GenBank/DDBJ whole genome shotgun (WGS) entry which is preliminary data.</text>
</comment>
<evidence type="ECO:0000313" key="2">
    <source>
        <dbReference type="EMBL" id="MBH1930301.1"/>
    </source>
</evidence>
<name>A0ABS0MD58_SERRU</name>
<proteinExistence type="predicted"/>
<organism evidence="2 3">
    <name type="scientific">Serratia rubidaea</name>
    <name type="common">Serratia marinorubra</name>
    <dbReference type="NCBI Taxonomy" id="61652"/>
    <lineage>
        <taxon>Bacteria</taxon>
        <taxon>Pseudomonadati</taxon>
        <taxon>Pseudomonadota</taxon>
        <taxon>Gammaproteobacteria</taxon>
        <taxon>Enterobacterales</taxon>
        <taxon>Yersiniaceae</taxon>
        <taxon>Serratia</taxon>
    </lineage>
</organism>
<dbReference type="EMBL" id="JADULK010000005">
    <property type="protein sequence ID" value="MBH1930301.1"/>
    <property type="molecule type" value="Genomic_DNA"/>
</dbReference>
<sequence length="318" mass="34178">MTLLNLRAAVAHALLFGASFAACAAGYDVTALTAESRVTIDTTGTSNLGLIASYTIDQSTVTGDVDCGDRNLHNVTVKERIFLDLPQDIVTGRFKINKNLSVEVDSSVPSDRWGRGKGAATVCDMDYPVATAPASYLLAAFPIKLNFYLERETIDGVITIPSMQLGGYSRRFDTVEPGNYKPAKYTIPIHLLGGNITIPARCNVYPNAIELDHGVLTPNDTYDRTFADLTYTCSTPVNTTITINYQENATGDLSLTHTDGTIGASSKLTISDPSDGQQGKEISTRIDASKTFRITSELSNLSGTGNIQGSAWIIAYLD</sequence>
<feature type="chain" id="PRO_5045480100" description="Fimbrial protein" evidence="1">
    <location>
        <begin position="25"/>
        <end position="318"/>
    </location>
</feature>
<feature type="signal peptide" evidence="1">
    <location>
        <begin position="1"/>
        <end position="24"/>
    </location>
</feature>
<keyword evidence="1" id="KW-0732">Signal</keyword>